<keyword evidence="5" id="KW-1185">Reference proteome</keyword>
<dbReference type="InterPro" id="IPR005645">
    <property type="entry name" value="FSH-like_dom"/>
</dbReference>
<evidence type="ECO:0000256" key="1">
    <source>
        <dbReference type="ARBA" id="ARBA00005863"/>
    </source>
</evidence>
<feature type="domain" description="Serine hydrolase" evidence="3">
    <location>
        <begin position="14"/>
        <end position="246"/>
    </location>
</feature>
<dbReference type="EMBL" id="MU007012">
    <property type="protein sequence ID" value="KAF2435831.1"/>
    <property type="molecule type" value="Genomic_DNA"/>
</dbReference>
<evidence type="ECO:0000259" key="3">
    <source>
        <dbReference type="Pfam" id="PF03959"/>
    </source>
</evidence>
<dbReference type="GO" id="GO:0044550">
    <property type="term" value="P:secondary metabolite biosynthetic process"/>
    <property type="evidence" value="ECO:0007669"/>
    <property type="project" value="TreeGrafter"/>
</dbReference>
<protein>
    <recommendedName>
        <fullName evidence="3">Serine hydrolase domain-containing protein</fullName>
    </recommendedName>
</protein>
<dbReference type="PANTHER" id="PTHR48070:SF3">
    <property type="entry name" value="ESTERASE DBAE-RELATED"/>
    <property type="match status" value="1"/>
</dbReference>
<comment type="similarity">
    <text evidence="1">Belongs to the LovG family.</text>
</comment>
<dbReference type="PANTHER" id="PTHR48070">
    <property type="entry name" value="ESTERASE OVCA2"/>
    <property type="match status" value="1"/>
</dbReference>
<dbReference type="GO" id="GO:0005634">
    <property type="term" value="C:nucleus"/>
    <property type="evidence" value="ECO:0007669"/>
    <property type="project" value="TreeGrafter"/>
</dbReference>
<accession>A0A9P4U3P7</accession>
<dbReference type="GO" id="GO:0016787">
    <property type="term" value="F:hydrolase activity"/>
    <property type="evidence" value="ECO:0007669"/>
    <property type="project" value="UniProtKB-KW"/>
</dbReference>
<dbReference type="Gene3D" id="3.40.50.1820">
    <property type="entry name" value="alpha/beta hydrolase"/>
    <property type="match status" value="1"/>
</dbReference>
<dbReference type="InterPro" id="IPR029058">
    <property type="entry name" value="AB_hydrolase_fold"/>
</dbReference>
<dbReference type="OrthoDB" id="414698at2759"/>
<organism evidence="4 5">
    <name type="scientific">Tothia fuscella</name>
    <dbReference type="NCBI Taxonomy" id="1048955"/>
    <lineage>
        <taxon>Eukaryota</taxon>
        <taxon>Fungi</taxon>
        <taxon>Dikarya</taxon>
        <taxon>Ascomycota</taxon>
        <taxon>Pezizomycotina</taxon>
        <taxon>Dothideomycetes</taxon>
        <taxon>Pleosporomycetidae</taxon>
        <taxon>Venturiales</taxon>
        <taxon>Cylindrosympodiaceae</taxon>
        <taxon>Tothia</taxon>
    </lineage>
</organism>
<reference evidence="4" key="1">
    <citation type="journal article" date="2020" name="Stud. Mycol.">
        <title>101 Dothideomycetes genomes: a test case for predicting lifestyles and emergence of pathogens.</title>
        <authorList>
            <person name="Haridas S."/>
            <person name="Albert R."/>
            <person name="Binder M."/>
            <person name="Bloem J."/>
            <person name="Labutti K."/>
            <person name="Salamov A."/>
            <person name="Andreopoulos B."/>
            <person name="Baker S."/>
            <person name="Barry K."/>
            <person name="Bills G."/>
            <person name="Bluhm B."/>
            <person name="Cannon C."/>
            <person name="Castanera R."/>
            <person name="Culley D."/>
            <person name="Daum C."/>
            <person name="Ezra D."/>
            <person name="Gonzalez J."/>
            <person name="Henrissat B."/>
            <person name="Kuo A."/>
            <person name="Liang C."/>
            <person name="Lipzen A."/>
            <person name="Lutzoni F."/>
            <person name="Magnuson J."/>
            <person name="Mondo S."/>
            <person name="Nolan M."/>
            <person name="Ohm R."/>
            <person name="Pangilinan J."/>
            <person name="Park H.-J."/>
            <person name="Ramirez L."/>
            <person name="Alfaro M."/>
            <person name="Sun H."/>
            <person name="Tritt A."/>
            <person name="Yoshinaga Y."/>
            <person name="Zwiers L.-H."/>
            <person name="Turgeon B."/>
            <person name="Goodwin S."/>
            <person name="Spatafora J."/>
            <person name="Crous P."/>
            <person name="Grigoriev I."/>
        </authorList>
    </citation>
    <scope>NUCLEOTIDE SEQUENCE</scope>
    <source>
        <strain evidence="4">CBS 130266</strain>
    </source>
</reference>
<dbReference type="GO" id="GO:0005737">
    <property type="term" value="C:cytoplasm"/>
    <property type="evidence" value="ECO:0007669"/>
    <property type="project" value="TreeGrafter"/>
</dbReference>
<dbReference type="InterPro" id="IPR050593">
    <property type="entry name" value="LovG"/>
</dbReference>
<evidence type="ECO:0000313" key="4">
    <source>
        <dbReference type="EMBL" id="KAF2435831.1"/>
    </source>
</evidence>
<dbReference type="Proteomes" id="UP000800235">
    <property type="component" value="Unassembled WGS sequence"/>
</dbReference>
<proteinExistence type="inferred from homology"/>
<dbReference type="SUPFAM" id="SSF53474">
    <property type="entry name" value="alpha/beta-Hydrolases"/>
    <property type="match status" value="1"/>
</dbReference>
<keyword evidence="2" id="KW-0378">Hydrolase</keyword>
<comment type="caution">
    <text evidence="4">The sequence shown here is derived from an EMBL/GenBank/DDBJ whole genome shotgun (WGS) entry which is preliminary data.</text>
</comment>
<dbReference type="Pfam" id="PF03959">
    <property type="entry name" value="FSH1"/>
    <property type="match status" value="1"/>
</dbReference>
<evidence type="ECO:0000313" key="5">
    <source>
        <dbReference type="Proteomes" id="UP000800235"/>
    </source>
</evidence>
<gene>
    <name evidence="4" type="ORF">EJ08DRAFT_291299</name>
</gene>
<evidence type="ECO:0000256" key="2">
    <source>
        <dbReference type="ARBA" id="ARBA00022801"/>
    </source>
</evidence>
<dbReference type="AlphaFoldDB" id="A0A9P4U3P7"/>
<sequence>MTKPTITDPTLHLPRILCLHGGGVTAEAFKLQSRALITKLKPYFRLVYADGPFLCDPGPGILPVYADFAPFRRWLRWLPEHAEIDAESAVDEINYQIKQAMDGDTGDGADGEWVGLMGFSQGAKVSASLLFEQQCQEDVLGKGNASTHWRFAILLAGRAPLVSLSEYSKGNKALVDAGEISEGFAHVEEGDGKHKLRLPTLHVHGLEDPGLHLHRRLLEQYCEGGGATLVEWEGTHRVPIKGTDVQPIVDAIMDIARKTDVY</sequence>
<name>A0A9P4U3P7_9PEZI</name>